<comment type="caution">
    <text evidence="2">The sequence shown here is derived from an EMBL/GenBank/DDBJ whole genome shotgun (WGS) entry which is preliminary data.</text>
</comment>
<dbReference type="InterPro" id="IPR006135">
    <property type="entry name" value="T3SS_substrate_exporter"/>
</dbReference>
<keyword evidence="2" id="KW-0966">Cell projection</keyword>
<dbReference type="Proteomes" id="UP000014540">
    <property type="component" value="Unassembled WGS sequence"/>
</dbReference>
<dbReference type="SUPFAM" id="SSF160544">
    <property type="entry name" value="EscU C-terminal domain-like"/>
    <property type="match status" value="1"/>
</dbReference>
<dbReference type="GO" id="GO:0005886">
    <property type="term" value="C:plasma membrane"/>
    <property type="evidence" value="ECO:0007669"/>
    <property type="project" value="TreeGrafter"/>
</dbReference>
<comment type="similarity">
    <text evidence="1">Belongs to the type III secretion exporter family.</text>
</comment>
<evidence type="ECO:0000313" key="2">
    <source>
        <dbReference type="EMBL" id="EPG76149.1"/>
    </source>
</evidence>
<gene>
    <name evidence="2" type="ORF">LEP1GSC058_0414</name>
</gene>
<dbReference type="PRINTS" id="PR00950">
    <property type="entry name" value="TYPE3IMSPROT"/>
</dbReference>
<dbReference type="InterPro" id="IPR029025">
    <property type="entry name" value="T3SS_substrate_exporter_C"/>
</dbReference>
<dbReference type="OrthoDB" id="9810419at2"/>
<dbReference type="AlphaFoldDB" id="S3V666"/>
<dbReference type="Pfam" id="PF01312">
    <property type="entry name" value="Bac_export_2"/>
    <property type="match status" value="1"/>
</dbReference>
<dbReference type="PANTHER" id="PTHR30531">
    <property type="entry name" value="FLAGELLAR BIOSYNTHETIC PROTEIN FLHB"/>
    <property type="match status" value="1"/>
</dbReference>
<accession>S3V666</accession>
<dbReference type="EMBL" id="AKWZ02000002">
    <property type="protein sequence ID" value="EPG76149.1"/>
    <property type="molecule type" value="Genomic_DNA"/>
</dbReference>
<dbReference type="GO" id="GO:0009306">
    <property type="term" value="P:protein secretion"/>
    <property type="evidence" value="ECO:0007669"/>
    <property type="project" value="InterPro"/>
</dbReference>
<dbReference type="PANTHER" id="PTHR30531:SF12">
    <property type="entry name" value="FLAGELLAR BIOSYNTHETIC PROTEIN FLHB"/>
    <property type="match status" value="1"/>
</dbReference>
<name>S3V666_9LEPT</name>
<evidence type="ECO:0000313" key="3">
    <source>
        <dbReference type="Proteomes" id="UP000014540"/>
    </source>
</evidence>
<protein>
    <submittedName>
        <fullName evidence="2">Flagellar biosynthesis protein FlhB</fullName>
    </submittedName>
</protein>
<keyword evidence="2" id="KW-0969">Cilium</keyword>
<reference evidence="2" key="1">
    <citation type="submission" date="2013-04" db="EMBL/GenBank/DDBJ databases">
        <authorList>
            <person name="Harkins D.M."/>
            <person name="Durkin A.S."/>
            <person name="Selengut J.D."/>
            <person name="Sanka R."/>
            <person name="DePew J."/>
            <person name="Purushe J."/>
            <person name="Ahmed A."/>
            <person name="van der Linden H."/>
            <person name="Goris M.G.A."/>
            <person name="Hartskeerl R.A."/>
            <person name="Vinetz J.M."/>
            <person name="Sutton G.G."/>
            <person name="Nelson W.C."/>
            <person name="Fouts D.E."/>
        </authorList>
    </citation>
    <scope>NUCLEOTIDE SEQUENCE [LARGE SCALE GENOMIC DNA]</scope>
    <source>
        <strain evidence="2">BUT 6</strain>
    </source>
</reference>
<proteinExistence type="inferred from homology"/>
<dbReference type="RefSeq" id="WP_016548254.1">
    <property type="nucleotide sequence ID" value="NZ_AKWZ02000002.1"/>
</dbReference>
<keyword evidence="2" id="KW-0282">Flagellum</keyword>
<dbReference type="STRING" id="1193011.LEP1GSC058_0414"/>
<evidence type="ECO:0000256" key="1">
    <source>
        <dbReference type="ARBA" id="ARBA00010690"/>
    </source>
</evidence>
<organism evidence="2 3">
    <name type="scientific">Leptospira fainei serovar Hurstbridge str. BUT 6</name>
    <dbReference type="NCBI Taxonomy" id="1193011"/>
    <lineage>
        <taxon>Bacteria</taxon>
        <taxon>Pseudomonadati</taxon>
        <taxon>Spirochaetota</taxon>
        <taxon>Spirochaetia</taxon>
        <taxon>Leptospirales</taxon>
        <taxon>Leptospiraceae</taxon>
        <taxon>Leptospira</taxon>
    </lineage>
</organism>
<keyword evidence="3" id="KW-1185">Reference proteome</keyword>
<dbReference type="Gene3D" id="3.40.1690.10">
    <property type="entry name" value="secretion proteins EscU"/>
    <property type="match status" value="1"/>
</dbReference>
<sequence length="85" mass="9090">MKLGIALKFVPDRESAPKVIATGEGILADRIRLVAENHKIPIVANAPLAEALSPLPVGEEIPENLYRAVAAVFAYLLGENVPSEM</sequence>